<comment type="caution">
    <text evidence="2">The sequence shown here is derived from an EMBL/GenBank/DDBJ whole genome shotgun (WGS) entry which is preliminary data.</text>
</comment>
<sequence>MGAEGTRQAAVSGEHLAALEDGVADEGIGSAGHEASPRALPLRTAGAADVPRHRSEAQQQRIGRPLPPP</sequence>
<dbReference type="AlphaFoldDB" id="A0A553H2Y9"/>
<dbReference type="EMBL" id="VJOY01000002">
    <property type="protein sequence ID" value="TRX76106.1"/>
    <property type="molecule type" value="Genomic_DNA"/>
</dbReference>
<dbReference type="Proteomes" id="UP000315235">
    <property type="component" value="Unassembled WGS sequence"/>
</dbReference>
<name>A0A553H2Y9_9PSED</name>
<accession>A0A553H2Y9</accession>
<evidence type="ECO:0000313" key="3">
    <source>
        <dbReference type="Proteomes" id="UP000315235"/>
    </source>
</evidence>
<proteinExistence type="predicted"/>
<gene>
    <name evidence="2" type="ORF">FM069_02645</name>
</gene>
<evidence type="ECO:0000256" key="1">
    <source>
        <dbReference type="SAM" id="MobiDB-lite"/>
    </source>
</evidence>
<feature type="region of interest" description="Disordered" evidence="1">
    <location>
        <begin position="1"/>
        <end position="69"/>
    </location>
</feature>
<evidence type="ECO:0000313" key="2">
    <source>
        <dbReference type="EMBL" id="TRX76106.1"/>
    </source>
</evidence>
<reference evidence="2 3" key="1">
    <citation type="submission" date="2019-07" db="EMBL/GenBank/DDBJ databases">
        <title>Pseudomonas mangiferae sp. nov., isolated from bark of mango tree in Thailand.</title>
        <authorList>
            <person name="Srisuk N."/>
            <person name="Anurat P."/>
        </authorList>
    </citation>
    <scope>NUCLEOTIDE SEQUENCE [LARGE SCALE GENOMIC DNA]</scope>
    <source>
        <strain evidence="2 3">DMKU_BBB3-04</strain>
    </source>
</reference>
<keyword evidence="3" id="KW-1185">Reference proteome</keyword>
<organism evidence="2 3">
    <name type="scientific">Pseudomonas mangiferae</name>
    <dbReference type="NCBI Taxonomy" id="2593654"/>
    <lineage>
        <taxon>Bacteria</taxon>
        <taxon>Pseudomonadati</taxon>
        <taxon>Pseudomonadota</taxon>
        <taxon>Gammaproteobacteria</taxon>
        <taxon>Pseudomonadales</taxon>
        <taxon>Pseudomonadaceae</taxon>
        <taxon>Pseudomonas</taxon>
    </lineage>
</organism>
<protein>
    <submittedName>
        <fullName evidence="2">Uncharacterized protein</fullName>
    </submittedName>
</protein>